<dbReference type="InterPro" id="IPR050570">
    <property type="entry name" value="Cell_wall_metabolism_enzyme"/>
</dbReference>
<dbReference type="Gene3D" id="2.70.70.10">
    <property type="entry name" value="Glucose Permease (Domain IIA)"/>
    <property type="match status" value="1"/>
</dbReference>
<dbReference type="PANTHER" id="PTHR21666">
    <property type="entry name" value="PEPTIDASE-RELATED"/>
    <property type="match status" value="1"/>
</dbReference>
<accession>A0A0G0WVI9</accession>
<dbReference type="EMBL" id="LCBS01000027">
    <property type="protein sequence ID" value="KKS16117.1"/>
    <property type="molecule type" value="Genomic_DNA"/>
</dbReference>
<dbReference type="CDD" id="cd12797">
    <property type="entry name" value="M23_peptidase"/>
    <property type="match status" value="2"/>
</dbReference>
<organism evidence="4 5">
    <name type="scientific">candidate division WWE3 bacterium GW2011_GWB1_41_6</name>
    <dbReference type="NCBI Taxonomy" id="1619112"/>
    <lineage>
        <taxon>Bacteria</taxon>
        <taxon>Katanobacteria</taxon>
    </lineage>
</organism>
<dbReference type="Proteomes" id="UP000034163">
    <property type="component" value="Unassembled WGS sequence"/>
</dbReference>
<proteinExistence type="predicted"/>
<reference evidence="4 5" key="1">
    <citation type="journal article" date="2015" name="Nature">
        <title>rRNA introns, odd ribosomes, and small enigmatic genomes across a large radiation of phyla.</title>
        <authorList>
            <person name="Brown C.T."/>
            <person name="Hug L.A."/>
            <person name="Thomas B.C."/>
            <person name="Sharon I."/>
            <person name="Castelle C.J."/>
            <person name="Singh A."/>
            <person name="Wilkins M.J."/>
            <person name="Williams K.H."/>
            <person name="Banfield J.F."/>
        </authorList>
    </citation>
    <scope>NUCLEOTIDE SEQUENCE [LARGE SCALE GENOMIC DNA]</scope>
</reference>
<comment type="caution">
    <text evidence="4">The sequence shown here is derived from an EMBL/GenBank/DDBJ whole genome shotgun (WGS) entry which is preliminary data.</text>
</comment>
<feature type="coiled-coil region" evidence="2">
    <location>
        <begin position="192"/>
        <end position="265"/>
    </location>
</feature>
<dbReference type="SUPFAM" id="SSF51261">
    <property type="entry name" value="Duplicated hybrid motif"/>
    <property type="match status" value="2"/>
</dbReference>
<sequence length="423" mass="48374">MRTRKSTSLLIIILLIAAATFVSGLNVIAQETQETAEENNDQEKISDLQEEIDKYVDKLKNLQSREESLSKEIETADGQIYLTQLRIQNSIATLRAKENEIQKLSGDIEELGVRINKLEKSIDYQEMLLGQRMRSRYKNYETSPVMVIFGSSTFNTLVQKTEYLKVLGIQDRRLMDQMSKTKTAYGQQKNLFEDKKEKEESLKRQVEVEKANLEGYRGQLEDQKFEKEKLLELTQNDETKYKKLLEEAQRELNQILGAATFLKGQKSKEVDKGEVIGIQGNTGFSSGEHLHFGVYKYSSFDDIDGWNWYYSNYINPKDKLKSKNVYWNTGCEAPGYKSVGNGDWSWPLSAPTISQGFGTTCWSSRLYGGKPHPAYDMYGPYSSPVFAVEKGDAYFCRNCLGDGGNGVFIFHPGGYMTLYWHLK</sequence>
<dbReference type="Pfam" id="PF24568">
    <property type="entry name" value="CC_PcsB"/>
    <property type="match status" value="1"/>
</dbReference>
<feature type="coiled-coil region" evidence="2">
    <location>
        <begin position="38"/>
        <end position="121"/>
    </location>
</feature>
<feature type="domain" description="Peptidoglycan hydrolase PcsB coiled-coil" evidence="3">
    <location>
        <begin position="115"/>
        <end position="184"/>
    </location>
</feature>
<evidence type="ECO:0000256" key="1">
    <source>
        <dbReference type="ARBA" id="ARBA00022729"/>
    </source>
</evidence>
<keyword evidence="2" id="KW-0175">Coiled coil</keyword>
<dbReference type="InterPro" id="IPR057309">
    <property type="entry name" value="PcsB_CC"/>
</dbReference>
<gene>
    <name evidence="4" type="ORF">UU72_C0027G0010</name>
</gene>
<dbReference type="InterPro" id="IPR011055">
    <property type="entry name" value="Dup_hybrid_motif"/>
</dbReference>
<protein>
    <submittedName>
        <fullName evidence="4">Peptidase M23</fullName>
    </submittedName>
</protein>
<evidence type="ECO:0000313" key="4">
    <source>
        <dbReference type="EMBL" id="KKS16117.1"/>
    </source>
</evidence>
<evidence type="ECO:0000259" key="3">
    <source>
        <dbReference type="Pfam" id="PF24568"/>
    </source>
</evidence>
<keyword evidence="1" id="KW-0732">Signal</keyword>
<evidence type="ECO:0000313" key="5">
    <source>
        <dbReference type="Proteomes" id="UP000034163"/>
    </source>
</evidence>
<dbReference type="PANTHER" id="PTHR21666:SF270">
    <property type="entry name" value="MUREIN HYDROLASE ACTIVATOR ENVC"/>
    <property type="match status" value="1"/>
</dbReference>
<dbReference type="GO" id="GO:0004222">
    <property type="term" value="F:metalloendopeptidase activity"/>
    <property type="evidence" value="ECO:0007669"/>
    <property type="project" value="TreeGrafter"/>
</dbReference>
<evidence type="ECO:0000256" key="2">
    <source>
        <dbReference type="SAM" id="Coils"/>
    </source>
</evidence>
<name>A0A0G0WVI9_UNCKA</name>
<dbReference type="AlphaFoldDB" id="A0A0G0WVI9"/>
<dbReference type="Gene3D" id="6.10.250.3150">
    <property type="match status" value="1"/>
</dbReference>